<feature type="domain" description="Enoyl reductase (ER)" evidence="3">
    <location>
        <begin position="8"/>
        <end position="335"/>
    </location>
</feature>
<keyword evidence="2" id="KW-0560">Oxidoreductase</keyword>
<name>A0A135SZ60_9PEZI</name>
<dbReference type="GO" id="GO:0016651">
    <property type="term" value="F:oxidoreductase activity, acting on NAD(P)H"/>
    <property type="evidence" value="ECO:0007669"/>
    <property type="project" value="InterPro"/>
</dbReference>
<dbReference type="SMART" id="SM00829">
    <property type="entry name" value="PKS_ER"/>
    <property type="match status" value="1"/>
</dbReference>
<evidence type="ECO:0000256" key="1">
    <source>
        <dbReference type="ARBA" id="ARBA00008072"/>
    </source>
</evidence>
<accession>A0A135SZ60</accession>
<gene>
    <name evidence="4" type="ORF">CSIM01_03382</name>
</gene>
<dbReference type="InterPro" id="IPR047122">
    <property type="entry name" value="Trans-enoyl_RdTase-like"/>
</dbReference>
<dbReference type="AlphaFoldDB" id="A0A135SZ60"/>
<reference evidence="4 5" key="1">
    <citation type="submission" date="2014-02" db="EMBL/GenBank/DDBJ databases">
        <title>The genome sequence of Colletotrichum simmondsii CBS122122.</title>
        <authorList>
            <person name="Baroncelli R."/>
            <person name="Thon M.R."/>
        </authorList>
    </citation>
    <scope>NUCLEOTIDE SEQUENCE [LARGE SCALE GENOMIC DNA]</scope>
    <source>
        <strain evidence="4 5">CBS122122</strain>
    </source>
</reference>
<dbReference type="PANTHER" id="PTHR45348">
    <property type="entry name" value="HYPOTHETICAL OXIDOREDUCTASE (EUROFUNG)"/>
    <property type="match status" value="1"/>
</dbReference>
<dbReference type="SUPFAM" id="SSF51735">
    <property type="entry name" value="NAD(P)-binding Rossmann-fold domains"/>
    <property type="match status" value="1"/>
</dbReference>
<dbReference type="Gene3D" id="3.40.50.720">
    <property type="entry name" value="NAD(P)-binding Rossmann-like Domain"/>
    <property type="match status" value="1"/>
</dbReference>
<evidence type="ECO:0000256" key="2">
    <source>
        <dbReference type="ARBA" id="ARBA00023002"/>
    </source>
</evidence>
<evidence type="ECO:0000313" key="5">
    <source>
        <dbReference type="Proteomes" id="UP000070328"/>
    </source>
</evidence>
<dbReference type="Proteomes" id="UP000070328">
    <property type="component" value="Unassembled WGS sequence"/>
</dbReference>
<dbReference type="CDD" id="cd08249">
    <property type="entry name" value="enoyl_reductase_like"/>
    <property type="match status" value="1"/>
</dbReference>
<comment type="similarity">
    <text evidence="1">Belongs to the zinc-containing alcohol dehydrogenase family.</text>
</comment>
<dbReference type="EMBL" id="JFBX01000347">
    <property type="protein sequence ID" value="KXH41176.1"/>
    <property type="molecule type" value="Genomic_DNA"/>
</dbReference>
<dbReference type="InterPro" id="IPR020843">
    <property type="entry name" value="ER"/>
</dbReference>
<dbReference type="Pfam" id="PF08240">
    <property type="entry name" value="ADH_N"/>
    <property type="match status" value="1"/>
</dbReference>
<comment type="caution">
    <text evidence="4">The sequence shown here is derived from an EMBL/GenBank/DDBJ whole genome shotgun (WGS) entry which is preliminary data.</text>
</comment>
<organism evidence="4 5">
    <name type="scientific">Colletotrichum simmondsii</name>
    <dbReference type="NCBI Taxonomy" id="703756"/>
    <lineage>
        <taxon>Eukaryota</taxon>
        <taxon>Fungi</taxon>
        <taxon>Dikarya</taxon>
        <taxon>Ascomycota</taxon>
        <taxon>Pezizomycotina</taxon>
        <taxon>Sordariomycetes</taxon>
        <taxon>Hypocreomycetidae</taxon>
        <taxon>Glomerellales</taxon>
        <taxon>Glomerellaceae</taxon>
        <taxon>Colletotrichum</taxon>
        <taxon>Colletotrichum acutatum species complex</taxon>
    </lineage>
</organism>
<dbReference type="InterPro" id="IPR036291">
    <property type="entry name" value="NAD(P)-bd_dom_sf"/>
</dbReference>
<dbReference type="InterPro" id="IPR013154">
    <property type="entry name" value="ADH-like_N"/>
</dbReference>
<dbReference type="OrthoDB" id="3233595at2759"/>
<dbReference type="InterPro" id="IPR011032">
    <property type="entry name" value="GroES-like_sf"/>
</dbReference>
<evidence type="ECO:0000259" key="3">
    <source>
        <dbReference type="SMART" id="SM00829"/>
    </source>
</evidence>
<sequence length="342" mass="36426">MKEAIFDGRLKVEIHDVPIPAPGPGQILIKTFISGTNPKDWKVPKVWASHLPPLNHGDDIAGVVQTVGDGVLGFKKGDRVAAFHEMNTPHGSYAEYSIAWAQSTFLIPDKTSFEEAATIPLAAMTAALALYQKLDLPLPWHPAKASLPLLVNGGATAVGAFAIKLATLSNIHPIIAVAGSGSPYVETLVNKEKGDVVIDYRKGEHHILEQIRLAAGGQPIINAIDGVSEEQTVRTVAKALAPGGKISVFLQTSPSDIKAEILYTMVGTVHASNGTPGSPLGDKEFGSVFYRFFGLGLEGGWFNGHPYEVLPEGLASLGKALKDLEAGKVSAKKYLLRIEDTK</sequence>
<dbReference type="SUPFAM" id="SSF50129">
    <property type="entry name" value="GroES-like"/>
    <property type="match status" value="1"/>
</dbReference>
<proteinExistence type="inferred from homology"/>
<protein>
    <submittedName>
        <fullName evidence="4">Alcohol dehydrogenase</fullName>
    </submittedName>
</protein>
<keyword evidence="5" id="KW-1185">Reference proteome</keyword>
<dbReference type="PANTHER" id="PTHR45348:SF5">
    <property type="entry name" value="OXIDOREDUCTASE, PUTATIVE (AFU_ORTHOLOGUE AFUA_8G01420)-RELATED"/>
    <property type="match status" value="1"/>
</dbReference>
<evidence type="ECO:0000313" key="4">
    <source>
        <dbReference type="EMBL" id="KXH41176.1"/>
    </source>
</evidence>
<dbReference type="Gene3D" id="3.90.180.10">
    <property type="entry name" value="Medium-chain alcohol dehydrogenases, catalytic domain"/>
    <property type="match status" value="1"/>
</dbReference>